<evidence type="ECO:0000313" key="8">
    <source>
        <dbReference type="EMBL" id="KAH7153600.1"/>
    </source>
</evidence>
<organism evidence="8 9">
    <name type="scientific">Dactylonectria macrodidyma</name>
    <dbReference type="NCBI Taxonomy" id="307937"/>
    <lineage>
        <taxon>Eukaryota</taxon>
        <taxon>Fungi</taxon>
        <taxon>Dikarya</taxon>
        <taxon>Ascomycota</taxon>
        <taxon>Pezizomycotina</taxon>
        <taxon>Sordariomycetes</taxon>
        <taxon>Hypocreomycetidae</taxon>
        <taxon>Hypocreales</taxon>
        <taxon>Nectriaceae</taxon>
        <taxon>Dactylonectria</taxon>
    </lineage>
</organism>
<dbReference type="Pfam" id="PF01490">
    <property type="entry name" value="Aa_trans"/>
    <property type="match status" value="1"/>
</dbReference>
<keyword evidence="9" id="KW-1185">Reference proteome</keyword>
<feature type="transmembrane region" description="Helical" evidence="6">
    <location>
        <begin position="86"/>
        <end position="108"/>
    </location>
</feature>
<feature type="transmembrane region" description="Helical" evidence="6">
    <location>
        <begin position="427"/>
        <end position="448"/>
    </location>
</feature>
<feature type="transmembrane region" description="Helical" evidence="6">
    <location>
        <begin position="165"/>
        <end position="186"/>
    </location>
</feature>
<feature type="transmembrane region" description="Helical" evidence="6">
    <location>
        <begin position="362"/>
        <end position="383"/>
    </location>
</feature>
<feature type="transmembrane region" description="Helical" evidence="6">
    <location>
        <begin position="241"/>
        <end position="268"/>
    </location>
</feature>
<feature type="transmembrane region" description="Helical" evidence="6">
    <location>
        <begin position="138"/>
        <end position="159"/>
    </location>
</feature>
<reference evidence="8" key="1">
    <citation type="journal article" date="2021" name="Nat. Commun.">
        <title>Genetic determinants of endophytism in the Arabidopsis root mycobiome.</title>
        <authorList>
            <person name="Mesny F."/>
            <person name="Miyauchi S."/>
            <person name="Thiergart T."/>
            <person name="Pickel B."/>
            <person name="Atanasova L."/>
            <person name="Karlsson M."/>
            <person name="Huettel B."/>
            <person name="Barry K.W."/>
            <person name="Haridas S."/>
            <person name="Chen C."/>
            <person name="Bauer D."/>
            <person name="Andreopoulos W."/>
            <person name="Pangilinan J."/>
            <person name="LaButti K."/>
            <person name="Riley R."/>
            <person name="Lipzen A."/>
            <person name="Clum A."/>
            <person name="Drula E."/>
            <person name="Henrissat B."/>
            <person name="Kohler A."/>
            <person name="Grigoriev I.V."/>
            <person name="Martin F.M."/>
            <person name="Hacquard S."/>
        </authorList>
    </citation>
    <scope>NUCLEOTIDE SEQUENCE</scope>
    <source>
        <strain evidence="8">MPI-CAGE-AT-0147</strain>
    </source>
</reference>
<protein>
    <submittedName>
        <fullName evidence="8">Amino acid transporter</fullName>
    </submittedName>
</protein>
<feature type="transmembrane region" description="Helical" evidence="6">
    <location>
        <begin position="59"/>
        <end position="80"/>
    </location>
</feature>
<keyword evidence="4 6" id="KW-1133">Transmembrane helix</keyword>
<evidence type="ECO:0000256" key="1">
    <source>
        <dbReference type="ARBA" id="ARBA00004141"/>
    </source>
</evidence>
<dbReference type="GO" id="GO:0015179">
    <property type="term" value="F:L-amino acid transmembrane transporter activity"/>
    <property type="evidence" value="ECO:0007669"/>
    <property type="project" value="TreeGrafter"/>
</dbReference>
<dbReference type="Gene3D" id="1.20.1740.10">
    <property type="entry name" value="Amino acid/polyamine transporter I"/>
    <property type="match status" value="1"/>
</dbReference>
<evidence type="ECO:0000256" key="5">
    <source>
        <dbReference type="ARBA" id="ARBA00023136"/>
    </source>
</evidence>
<comment type="similarity">
    <text evidence="2">Belongs to the amino acid/polyamine transporter 2 family.</text>
</comment>
<evidence type="ECO:0000256" key="3">
    <source>
        <dbReference type="ARBA" id="ARBA00022692"/>
    </source>
</evidence>
<evidence type="ECO:0000256" key="2">
    <source>
        <dbReference type="ARBA" id="ARBA00008066"/>
    </source>
</evidence>
<dbReference type="InterPro" id="IPR013057">
    <property type="entry name" value="AA_transpt_TM"/>
</dbReference>
<dbReference type="GO" id="GO:0016020">
    <property type="term" value="C:membrane"/>
    <property type="evidence" value="ECO:0007669"/>
    <property type="project" value="UniProtKB-SubCell"/>
</dbReference>
<name>A0A9P9F730_9HYPO</name>
<proteinExistence type="inferred from homology"/>
<feature type="transmembrane region" description="Helical" evidence="6">
    <location>
        <begin position="395"/>
        <end position="415"/>
    </location>
</feature>
<evidence type="ECO:0000313" key="9">
    <source>
        <dbReference type="Proteomes" id="UP000738349"/>
    </source>
</evidence>
<dbReference type="EMBL" id="JAGMUV010000006">
    <property type="protein sequence ID" value="KAH7153600.1"/>
    <property type="molecule type" value="Genomic_DNA"/>
</dbReference>
<dbReference type="PANTHER" id="PTHR22950">
    <property type="entry name" value="AMINO ACID TRANSPORTER"/>
    <property type="match status" value="1"/>
</dbReference>
<keyword evidence="5 6" id="KW-0472">Membrane</keyword>
<feature type="transmembrane region" description="Helical" evidence="6">
    <location>
        <begin position="198"/>
        <end position="221"/>
    </location>
</feature>
<dbReference type="PANTHER" id="PTHR22950:SF683">
    <property type="entry name" value="AMINO ACID TRANSPORTER (EUROFUNG)"/>
    <property type="match status" value="1"/>
</dbReference>
<sequence length="480" mass="51443">MPLQTMSEICPTKKDPERMDPVLSEKSEVIEGEILQGNTFAHDAVFGNLDKDGPNYRDVGWLGTVVLMVKTQIGLGVLAIPSVFDTVGLIPGVILLCVIGSMTTWSNYMVGVFKLRHREVYGIDDAGELMFGRIGREVLGAASSLYLIFIAGSGMLSISIGLNAISIHAACTAAFVAVAAIAGFIFASIRTLGRISWIAWVGVACILTSILTVTISVGVQVRPSSAPREGDWKSDYKLFNSPSFTAAMAAISSLVFAYGGTPAFFPLVAEMRDPTQYTRALIVCQSVVTVTYVAIGIVVYYYCGSYVASPALGSAGPLLKRVCYGIALPGLVATVVLYLHLPSKYIFIRILRGSKHLASNSVIHWATWLGCTFGVTMVAYVIASGIPIFGSLTSLIGALLGTFVCFQPMACMWLYDNWAKGKDARSLKWILMVCWCAFVIISGSFLMVSGTYSAVVGIIDSYKASRGTSAWSCADNSNSV</sequence>
<keyword evidence="3 6" id="KW-0812">Transmembrane</keyword>
<evidence type="ECO:0000256" key="4">
    <source>
        <dbReference type="ARBA" id="ARBA00022989"/>
    </source>
</evidence>
<feature type="domain" description="Amino acid transporter transmembrane" evidence="7">
    <location>
        <begin position="60"/>
        <end position="446"/>
    </location>
</feature>
<comment type="caution">
    <text evidence="8">The sequence shown here is derived from an EMBL/GenBank/DDBJ whole genome shotgun (WGS) entry which is preliminary data.</text>
</comment>
<dbReference type="Proteomes" id="UP000738349">
    <property type="component" value="Unassembled WGS sequence"/>
</dbReference>
<dbReference type="AlphaFoldDB" id="A0A9P9F730"/>
<evidence type="ECO:0000259" key="7">
    <source>
        <dbReference type="Pfam" id="PF01490"/>
    </source>
</evidence>
<accession>A0A9P9F730</accession>
<evidence type="ECO:0000256" key="6">
    <source>
        <dbReference type="SAM" id="Phobius"/>
    </source>
</evidence>
<dbReference type="OrthoDB" id="40134at2759"/>
<comment type="subcellular location">
    <subcellularLocation>
        <location evidence="1">Membrane</location>
        <topology evidence="1">Multi-pass membrane protein</topology>
    </subcellularLocation>
</comment>
<dbReference type="FunFam" id="1.20.1740.10:FF:000039">
    <property type="entry name" value="Neutral amino acid transporter (Eurofung)"/>
    <property type="match status" value="1"/>
</dbReference>
<gene>
    <name evidence="8" type="ORF">EDB81DRAFT_841765</name>
</gene>
<feature type="transmembrane region" description="Helical" evidence="6">
    <location>
        <begin position="280"/>
        <end position="302"/>
    </location>
</feature>
<feature type="transmembrane region" description="Helical" evidence="6">
    <location>
        <begin position="322"/>
        <end position="341"/>
    </location>
</feature>